<evidence type="ECO:0000256" key="1">
    <source>
        <dbReference type="SAM" id="MobiDB-lite"/>
    </source>
</evidence>
<comment type="caution">
    <text evidence="2">The sequence shown here is derived from an EMBL/GenBank/DDBJ whole genome shotgun (WGS) entry which is preliminary data.</text>
</comment>
<evidence type="ECO:0000313" key="3">
    <source>
        <dbReference type="Proteomes" id="UP000284403"/>
    </source>
</evidence>
<dbReference type="OrthoDB" id="243924at2759"/>
<name>A0A3R7KT00_9TRYP</name>
<dbReference type="RefSeq" id="XP_029227250.1">
    <property type="nucleotide sequence ID" value="XM_029372618.1"/>
</dbReference>
<dbReference type="EMBL" id="MKKU01000352">
    <property type="protein sequence ID" value="RNF14745.1"/>
    <property type="molecule type" value="Genomic_DNA"/>
</dbReference>
<dbReference type="AlphaFoldDB" id="A0A3R7KT00"/>
<protein>
    <submittedName>
        <fullName evidence="2">Uncharacterized protein</fullName>
    </submittedName>
</protein>
<evidence type="ECO:0000313" key="2">
    <source>
        <dbReference type="EMBL" id="RNF14745.1"/>
    </source>
</evidence>
<dbReference type="GeneID" id="40319337"/>
<organism evidence="2 3">
    <name type="scientific">Trypanosoma conorhini</name>
    <dbReference type="NCBI Taxonomy" id="83891"/>
    <lineage>
        <taxon>Eukaryota</taxon>
        <taxon>Discoba</taxon>
        <taxon>Euglenozoa</taxon>
        <taxon>Kinetoplastea</taxon>
        <taxon>Metakinetoplastina</taxon>
        <taxon>Trypanosomatida</taxon>
        <taxon>Trypanosomatidae</taxon>
        <taxon>Trypanosoma</taxon>
    </lineage>
</organism>
<keyword evidence="3" id="KW-1185">Reference proteome</keyword>
<sequence length="911" mass="99224">MRTAHLLGPKLSRLGCCLCGGATVAAPSQGQRTPWQTPARSIVSGGGTKRTGRPAASSVKRMPPPPPPRQQQQQTPTASSLEVHPEPLLASRRPLLDVDEIIVALTDVLVAYQKHLRACNAVAPTAPSHSNTGGGSGPQVPFYPPVPLEYLEEHFQSLLLRLLPAGVTRGDGGDSKVVRFSENSTAAEENRRQIASRIQSSGVFVFTSLQRGSVQREGACDAGGGTFFLRLRPGVRELAVDIAAFLFSLEPQDVAVRRAVPMAAIRRVSLSPTAVSFIRHELANDVRRLLLVYTHDVFAITKNGTMVQLLPSSVGGGRGFSPVTSSTANSATQKPLQGFVASAACVNEAIARTTSTEATAKTAPDYVPASFASVGEDTVVHMGRRFIAPAAVERYRLSRCLVPFLEFIPVTASVGDGSRGGTCSSSVAAGTEDGFVDFAAIRDRALAKCPNLAPLLTLDYSDMPKLRDGLLLSALSALGVECRWGRLLPPQHQHQRRHLQRPATNIGSASEMGLLFLRRRVNPQPTTAASTPLPRAEEKVHVRLLLSDLQAELEEPRMPRRRANWRKWPSHSYSVADDLTVGAAANGEETQEEDVWSYAFCRLHAAVYEELVTTPAIVTPPDPNLALALQSLSYPVGASANSAFVQHLLRQFSPRQYEQLHDILLGGLQGRVSPLFKHETEESVACLFFPYGQCDAGHGTGGWDGNSKRGAESGNEAKPEPIVFNKYVDGFYDLTTPTQLPCIRPRTLSEEPPLVYRKLLPAKVVLEILCCLHREQLRWAEEIGLEVDDDDDDDRLADNGDKDCFLSFTALRSRLQPASRSYVRDNIGDLAMIPLLLSCFPRYFRVPAIGTALSWSVIGLTREGRCLAQLLEASLAPSANNGTPLLYRSQRTGCFFTDDARQQLDAFLLWR</sequence>
<proteinExistence type="predicted"/>
<feature type="region of interest" description="Disordered" evidence="1">
    <location>
        <begin position="27"/>
        <end position="86"/>
    </location>
</feature>
<reference evidence="2 3" key="1">
    <citation type="journal article" date="2018" name="BMC Genomics">
        <title>Genomic comparison of Trypanosoma conorhini and Trypanosoma rangeli to Trypanosoma cruzi strains of high and low virulence.</title>
        <authorList>
            <person name="Bradwell K.R."/>
            <person name="Koparde V.N."/>
            <person name="Matveyev A.V."/>
            <person name="Serrano M.G."/>
            <person name="Alves J.M."/>
            <person name="Parikh H."/>
            <person name="Huang B."/>
            <person name="Lee V."/>
            <person name="Espinosa-Alvarez O."/>
            <person name="Ortiz P.A."/>
            <person name="Costa-Martins A.G."/>
            <person name="Teixeira M.M."/>
            <person name="Buck G.A."/>
        </authorList>
    </citation>
    <scope>NUCLEOTIDE SEQUENCE [LARGE SCALE GENOMIC DNA]</scope>
    <source>
        <strain evidence="2 3">025E</strain>
    </source>
</reference>
<dbReference type="Proteomes" id="UP000284403">
    <property type="component" value="Unassembled WGS sequence"/>
</dbReference>
<accession>A0A3R7KT00</accession>
<gene>
    <name evidence="2" type="ORF">Tco025E_05726</name>
</gene>
<feature type="compositionally biased region" description="Polar residues" evidence="1">
    <location>
        <begin position="27"/>
        <end position="39"/>
    </location>
</feature>